<evidence type="ECO:0000256" key="1">
    <source>
        <dbReference type="PROSITE-ProRule" id="PRU00339"/>
    </source>
</evidence>
<dbReference type="Pfam" id="PF01381">
    <property type="entry name" value="HTH_3"/>
    <property type="match status" value="1"/>
</dbReference>
<dbReference type="InterPro" id="IPR010982">
    <property type="entry name" value="Lambda_DNA-bd_dom_sf"/>
</dbReference>
<dbReference type="PANTHER" id="PTHR37038">
    <property type="entry name" value="TRANSCRIPTIONAL REGULATOR-RELATED"/>
    <property type="match status" value="1"/>
</dbReference>
<dbReference type="AlphaFoldDB" id="A0A511WSI9"/>
<organism evidence="3 4">
    <name type="scientific">Halobacillus faecis</name>
    <dbReference type="NCBI Taxonomy" id="360184"/>
    <lineage>
        <taxon>Bacteria</taxon>
        <taxon>Bacillati</taxon>
        <taxon>Bacillota</taxon>
        <taxon>Bacilli</taxon>
        <taxon>Bacillales</taxon>
        <taxon>Bacillaceae</taxon>
        <taxon>Halobacillus</taxon>
    </lineage>
</organism>
<dbReference type="SUPFAM" id="SSF48452">
    <property type="entry name" value="TPR-like"/>
    <property type="match status" value="1"/>
</dbReference>
<dbReference type="PROSITE" id="PS50293">
    <property type="entry name" value="TPR_REGION"/>
    <property type="match status" value="1"/>
</dbReference>
<dbReference type="SMART" id="SM00028">
    <property type="entry name" value="TPR"/>
    <property type="match status" value="3"/>
</dbReference>
<dbReference type="Pfam" id="PF13424">
    <property type="entry name" value="TPR_12"/>
    <property type="match status" value="1"/>
</dbReference>
<reference evidence="3 4" key="1">
    <citation type="submission" date="2019-07" db="EMBL/GenBank/DDBJ databases">
        <title>Whole genome shotgun sequence of Halobacillus faecis NBRC 103569.</title>
        <authorList>
            <person name="Hosoyama A."/>
            <person name="Uohara A."/>
            <person name="Ohji S."/>
            <person name="Ichikawa N."/>
        </authorList>
    </citation>
    <scope>NUCLEOTIDE SEQUENCE [LARGE SCALE GENOMIC DNA]</scope>
    <source>
        <strain evidence="3 4">NBRC 103569</strain>
    </source>
</reference>
<keyword evidence="4" id="KW-1185">Reference proteome</keyword>
<dbReference type="EMBL" id="BJYD01000012">
    <property type="protein sequence ID" value="GEN53371.1"/>
    <property type="molecule type" value="Genomic_DNA"/>
</dbReference>
<feature type="repeat" description="TPR" evidence="1">
    <location>
        <begin position="265"/>
        <end position="298"/>
    </location>
</feature>
<dbReference type="GO" id="GO:0003677">
    <property type="term" value="F:DNA binding"/>
    <property type="evidence" value="ECO:0007669"/>
    <property type="project" value="InterPro"/>
</dbReference>
<evidence type="ECO:0000313" key="4">
    <source>
        <dbReference type="Proteomes" id="UP000321886"/>
    </source>
</evidence>
<dbReference type="OrthoDB" id="252257at2"/>
<dbReference type="RefSeq" id="WP_146814990.1">
    <property type="nucleotide sequence ID" value="NZ_BJYD01000012.1"/>
</dbReference>
<evidence type="ECO:0000259" key="2">
    <source>
        <dbReference type="PROSITE" id="PS50943"/>
    </source>
</evidence>
<feature type="domain" description="HTH cro/C1-type" evidence="2">
    <location>
        <begin position="6"/>
        <end position="59"/>
    </location>
</feature>
<accession>A0A511WSI9</accession>
<dbReference type="SMART" id="SM00530">
    <property type="entry name" value="HTH_XRE"/>
    <property type="match status" value="1"/>
</dbReference>
<dbReference type="Gene3D" id="1.25.40.10">
    <property type="entry name" value="Tetratricopeptide repeat domain"/>
    <property type="match status" value="1"/>
</dbReference>
<dbReference type="PROSITE" id="PS50943">
    <property type="entry name" value="HTH_CROC1"/>
    <property type="match status" value="1"/>
</dbReference>
<dbReference type="InterPro" id="IPR001387">
    <property type="entry name" value="Cro/C1-type_HTH"/>
</dbReference>
<protein>
    <submittedName>
        <fullName evidence="3">Transcriptional regulator</fullName>
    </submittedName>
</protein>
<dbReference type="SUPFAM" id="SSF47413">
    <property type="entry name" value="lambda repressor-like DNA-binding domains"/>
    <property type="match status" value="1"/>
</dbReference>
<dbReference type="Proteomes" id="UP000321886">
    <property type="component" value="Unassembled WGS sequence"/>
</dbReference>
<sequence length="423" mass="51100">MKGSLIKQHRKFKNLTLEELASGICSVSYLSKIEHDTINASDEIYRLLGERLNIKLTDINQEFDESIHQQLLEWHEIIQRRDLQLMEEYFRKCTDALESNQNTELNHLYTIVKARHTMKLNEGPLSDEDLKEIDDLYPYTNDEYKFFYHKTVGIHYLLKNHQLKNALHHFHKTEELLNKLPFTDSETYFHLALTYSQTRASVESNFYAHTALEGYIKDFDYERIVDTYMIIALNYRALEIYPIAEEYFLKLKRISKYHLKSIDERRVYHNLGYIYANQEKYEDAIDYLEKAYNMTLEMKDDYFYVNTIYSLASTHFYAGNIEKAWELIEKGEKSAEEYDINFFKYKFFVLRNTALEKTMEDFFMDKLENEIIPYFRENNEYGSYKNYCEMLGNLYYEKRMYKKAAMYFKEVNNYRKTQKKDLL</sequence>
<proteinExistence type="predicted"/>
<dbReference type="Gene3D" id="1.10.260.40">
    <property type="entry name" value="lambda repressor-like DNA-binding domains"/>
    <property type="match status" value="1"/>
</dbReference>
<name>A0A511WSI9_9BACI</name>
<keyword evidence="1" id="KW-0802">TPR repeat</keyword>
<dbReference type="InterPro" id="IPR053163">
    <property type="entry name" value="HTH-type_regulator_Rgg"/>
</dbReference>
<evidence type="ECO:0000313" key="3">
    <source>
        <dbReference type="EMBL" id="GEN53371.1"/>
    </source>
</evidence>
<dbReference type="CDD" id="cd00093">
    <property type="entry name" value="HTH_XRE"/>
    <property type="match status" value="1"/>
</dbReference>
<dbReference type="PROSITE" id="PS50005">
    <property type="entry name" value="TPR"/>
    <property type="match status" value="1"/>
</dbReference>
<dbReference type="InterPro" id="IPR019734">
    <property type="entry name" value="TPR_rpt"/>
</dbReference>
<comment type="caution">
    <text evidence="3">The sequence shown here is derived from an EMBL/GenBank/DDBJ whole genome shotgun (WGS) entry which is preliminary data.</text>
</comment>
<gene>
    <name evidence="3" type="primary">nprR_1</name>
    <name evidence="3" type="ORF">HFA01_16330</name>
</gene>
<dbReference type="InterPro" id="IPR011990">
    <property type="entry name" value="TPR-like_helical_dom_sf"/>
</dbReference>